<dbReference type="EMBL" id="MPUH01000241">
    <property type="protein sequence ID" value="OMJ85304.1"/>
    <property type="molecule type" value="Genomic_DNA"/>
</dbReference>
<dbReference type="Gene3D" id="3.30.40.10">
    <property type="entry name" value="Zinc/RING finger domain, C3HC4 (zinc finger)"/>
    <property type="match status" value="1"/>
</dbReference>
<keyword evidence="1" id="KW-0863">Zinc-finger</keyword>
<dbReference type="InterPro" id="IPR013083">
    <property type="entry name" value="Znf_RING/FYVE/PHD"/>
</dbReference>
<evidence type="ECO:0000259" key="3">
    <source>
        <dbReference type="PROSITE" id="PS50089"/>
    </source>
</evidence>
<protein>
    <recommendedName>
        <fullName evidence="3">RING-type domain-containing protein</fullName>
    </recommendedName>
</protein>
<evidence type="ECO:0000313" key="4">
    <source>
        <dbReference type="EMBL" id="OMJ85304.1"/>
    </source>
</evidence>
<organism evidence="4 5">
    <name type="scientific">Stentor coeruleus</name>
    <dbReference type="NCBI Taxonomy" id="5963"/>
    <lineage>
        <taxon>Eukaryota</taxon>
        <taxon>Sar</taxon>
        <taxon>Alveolata</taxon>
        <taxon>Ciliophora</taxon>
        <taxon>Postciliodesmatophora</taxon>
        <taxon>Heterotrichea</taxon>
        <taxon>Heterotrichida</taxon>
        <taxon>Stentoridae</taxon>
        <taxon>Stentor</taxon>
    </lineage>
</organism>
<name>A0A1R2C8G3_9CILI</name>
<feature type="transmembrane region" description="Helical" evidence="2">
    <location>
        <begin position="74"/>
        <end position="95"/>
    </location>
</feature>
<dbReference type="Pfam" id="PF13639">
    <property type="entry name" value="zf-RING_2"/>
    <property type="match status" value="1"/>
</dbReference>
<feature type="transmembrane region" description="Helical" evidence="2">
    <location>
        <begin position="42"/>
        <end position="62"/>
    </location>
</feature>
<dbReference type="Proteomes" id="UP000187209">
    <property type="component" value="Unassembled WGS sequence"/>
</dbReference>
<sequence>MDNQHQNLLSENSPLVINNRTAIRNTTLQTIIQLSDNSRPYLAIKLLISIIKIISSLLILTLSSKNTSKPLDTFIIILLSAEILYAILTIINIIIPQTDQVSQLKKTISILDFLTLLVYLISQILGNIWFYSCDSCFDDAKELTLLSFIFIVLGYIYMFIPCLICCCICLCLPILIIAIIYANPGQQAASEVQINRLKNCFYKDMETTCKECVICFSEFEENDQVITLDCDVRHVYHSPCLKRWLRINNTCPICRKSLE</sequence>
<dbReference type="AlphaFoldDB" id="A0A1R2C8G3"/>
<dbReference type="SUPFAM" id="SSF57850">
    <property type="entry name" value="RING/U-box"/>
    <property type="match status" value="1"/>
</dbReference>
<reference evidence="4 5" key="1">
    <citation type="submission" date="2016-11" db="EMBL/GenBank/DDBJ databases">
        <title>The macronuclear genome of Stentor coeruleus: a giant cell with tiny introns.</title>
        <authorList>
            <person name="Slabodnick M."/>
            <person name="Ruby J.G."/>
            <person name="Reiff S.B."/>
            <person name="Swart E.C."/>
            <person name="Gosai S."/>
            <person name="Prabakaran S."/>
            <person name="Witkowska E."/>
            <person name="Larue G.E."/>
            <person name="Fisher S."/>
            <person name="Freeman R.M."/>
            <person name="Gunawardena J."/>
            <person name="Chu W."/>
            <person name="Stover N.A."/>
            <person name="Gregory B.D."/>
            <person name="Nowacki M."/>
            <person name="Derisi J."/>
            <person name="Roy S.W."/>
            <person name="Marshall W.F."/>
            <person name="Sood P."/>
        </authorList>
    </citation>
    <scope>NUCLEOTIDE SEQUENCE [LARGE SCALE GENOMIC DNA]</scope>
    <source>
        <strain evidence="4">WM001</strain>
    </source>
</reference>
<dbReference type="PANTHER" id="PTHR46225">
    <property type="entry name" value="C3H4 TYPE ZINC FINGER PROTEIN"/>
    <property type="match status" value="1"/>
</dbReference>
<feature type="transmembrane region" description="Helical" evidence="2">
    <location>
        <begin position="107"/>
        <end position="128"/>
    </location>
</feature>
<keyword evidence="2" id="KW-1133">Transmembrane helix</keyword>
<dbReference type="PROSITE" id="PS50089">
    <property type="entry name" value="ZF_RING_2"/>
    <property type="match status" value="1"/>
</dbReference>
<keyword evidence="2" id="KW-0812">Transmembrane</keyword>
<proteinExistence type="predicted"/>
<gene>
    <name evidence="4" type="ORF">SteCoe_13398</name>
</gene>
<dbReference type="InterPro" id="IPR001841">
    <property type="entry name" value="Znf_RING"/>
</dbReference>
<evidence type="ECO:0000256" key="1">
    <source>
        <dbReference type="PROSITE-ProRule" id="PRU00175"/>
    </source>
</evidence>
<keyword evidence="2" id="KW-0472">Membrane</keyword>
<evidence type="ECO:0000313" key="5">
    <source>
        <dbReference type="Proteomes" id="UP000187209"/>
    </source>
</evidence>
<feature type="transmembrane region" description="Helical" evidence="2">
    <location>
        <begin position="148"/>
        <end position="181"/>
    </location>
</feature>
<keyword evidence="5" id="KW-1185">Reference proteome</keyword>
<dbReference type="PANTHER" id="PTHR46225:SF19">
    <property type="entry name" value="RING-TYPE DOMAIN-CONTAINING PROTEIN"/>
    <property type="match status" value="1"/>
</dbReference>
<dbReference type="GO" id="GO:0008270">
    <property type="term" value="F:zinc ion binding"/>
    <property type="evidence" value="ECO:0007669"/>
    <property type="project" value="UniProtKB-KW"/>
</dbReference>
<keyword evidence="1" id="KW-0479">Metal-binding</keyword>
<keyword evidence="1" id="KW-0862">Zinc</keyword>
<evidence type="ECO:0000256" key="2">
    <source>
        <dbReference type="SAM" id="Phobius"/>
    </source>
</evidence>
<comment type="caution">
    <text evidence="4">The sequence shown here is derived from an EMBL/GenBank/DDBJ whole genome shotgun (WGS) entry which is preliminary data.</text>
</comment>
<dbReference type="OrthoDB" id="446382at2759"/>
<accession>A0A1R2C8G3</accession>
<feature type="domain" description="RING-type" evidence="3">
    <location>
        <begin position="212"/>
        <end position="255"/>
    </location>
</feature>